<evidence type="ECO:0000256" key="1">
    <source>
        <dbReference type="SAM" id="MobiDB-lite"/>
    </source>
</evidence>
<dbReference type="Proteomes" id="UP001500902">
    <property type="component" value="Unassembled WGS sequence"/>
</dbReference>
<organism evidence="2 3">
    <name type="scientific">Nonomuraea antimicrobica</name>
    <dbReference type="NCBI Taxonomy" id="561173"/>
    <lineage>
        <taxon>Bacteria</taxon>
        <taxon>Bacillati</taxon>
        <taxon>Actinomycetota</taxon>
        <taxon>Actinomycetes</taxon>
        <taxon>Streptosporangiales</taxon>
        <taxon>Streptosporangiaceae</taxon>
        <taxon>Nonomuraea</taxon>
    </lineage>
</organism>
<keyword evidence="3" id="KW-1185">Reference proteome</keyword>
<comment type="caution">
    <text evidence="2">The sequence shown here is derived from an EMBL/GenBank/DDBJ whole genome shotgun (WGS) entry which is preliminary data.</text>
</comment>
<name>A0ABP7ED35_9ACTN</name>
<feature type="region of interest" description="Disordered" evidence="1">
    <location>
        <begin position="135"/>
        <end position="170"/>
    </location>
</feature>
<gene>
    <name evidence="2" type="ORF">GCM10022224_097680</name>
</gene>
<accession>A0ABP7ED35</accession>
<evidence type="ECO:0000313" key="3">
    <source>
        <dbReference type="Proteomes" id="UP001500902"/>
    </source>
</evidence>
<proteinExistence type="predicted"/>
<sequence>MGRILADAGINTVLTGVRMPRMNSVVDRWVQSCRRELLDRCLLWNERHLRHALCEYEQFCNQHRARQALVQAAPLRAVPGPITDPAKIVDLNVRRRDRDLLDGTSVRDAAARSIELLGGIDGLAGVAVSARHPDIATPRTSGLPSGGTRERTVFRPPPPRGFVTGRRRIG</sequence>
<protein>
    <recommendedName>
        <fullName evidence="4">Integrase core domain-containing protein</fullName>
    </recommendedName>
</protein>
<evidence type="ECO:0000313" key="2">
    <source>
        <dbReference type="EMBL" id="GAA3716533.1"/>
    </source>
</evidence>
<dbReference type="EMBL" id="BAAAZP010000236">
    <property type="protein sequence ID" value="GAA3716533.1"/>
    <property type="molecule type" value="Genomic_DNA"/>
</dbReference>
<evidence type="ECO:0008006" key="4">
    <source>
        <dbReference type="Google" id="ProtNLM"/>
    </source>
</evidence>
<dbReference type="RefSeq" id="WP_344895884.1">
    <property type="nucleotide sequence ID" value="NZ_BAAAZP010000236.1"/>
</dbReference>
<reference evidence="3" key="1">
    <citation type="journal article" date="2019" name="Int. J. Syst. Evol. Microbiol.">
        <title>The Global Catalogue of Microorganisms (GCM) 10K type strain sequencing project: providing services to taxonomists for standard genome sequencing and annotation.</title>
        <authorList>
            <consortium name="The Broad Institute Genomics Platform"/>
            <consortium name="The Broad Institute Genome Sequencing Center for Infectious Disease"/>
            <person name="Wu L."/>
            <person name="Ma J."/>
        </authorList>
    </citation>
    <scope>NUCLEOTIDE SEQUENCE [LARGE SCALE GENOMIC DNA]</scope>
    <source>
        <strain evidence="3">JCM 16904</strain>
    </source>
</reference>